<evidence type="ECO:0000313" key="11">
    <source>
        <dbReference type="Proteomes" id="UP000019132"/>
    </source>
</evidence>
<evidence type="ECO:0000256" key="7">
    <source>
        <dbReference type="ARBA" id="ARBA00038878"/>
    </source>
</evidence>
<dbReference type="EnsemblProtists" id="PYU1_T006730">
    <property type="protein sequence ID" value="PYU1_T006730"/>
    <property type="gene ID" value="PYU1_G006717"/>
</dbReference>
<keyword evidence="3" id="KW-0274">FAD</keyword>
<dbReference type="EMBL" id="GL376635">
    <property type="status" value="NOT_ANNOTATED_CDS"/>
    <property type="molecule type" value="Genomic_DNA"/>
</dbReference>
<dbReference type="Gene3D" id="3.50.50.60">
    <property type="entry name" value="FAD/NAD(P)-binding domain"/>
    <property type="match status" value="1"/>
</dbReference>
<reference evidence="11" key="1">
    <citation type="journal article" date="2010" name="Genome Biol.">
        <title>Genome sequence of the necrotrophic plant pathogen Pythium ultimum reveals original pathogenicity mechanisms and effector repertoire.</title>
        <authorList>
            <person name="Levesque C.A."/>
            <person name="Brouwer H."/>
            <person name="Cano L."/>
            <person name="Hamilton J.P."/>
            <person name="Holt C."/>
            <person name="Huitema E."/>
            <person name="Raffaele S."/>
            <person name="Robideau G.P."/>
            <person name="Thines M."/>
            <person name="Win J."/>
            <person name="Zerillo M.M."/>
            <person name="Beakes G.W."/>
            <person name="Boore J.L."/>
            <person name="Busam D."/>
            <person name="Dumas B."/>
            <person name="Ferriera S."/>
            <person name="Fuerstenberg S.I."/>
            <person name="Gachon C.M."/>
            <person name="Gaulin E."/>
            <person name="Govers F."/>
            <person name="Grenville-Briggs L."/>
            <person name="Horner N."/>
            <person name="Hostetler J."/>
            <person name="Jiang R.H."/>
            <person name="Johnson J."/>
            <person name="Krajaejun T."/>
            <person name="Lin H."/>
            <person name="Meijer H.J."/>
            <person name="Moore B."/>
            <person name="Morris P."/>
            <person name="Phuntmart V."/>
            <person name="Puiu D."/>
            <person name="Shetty J."/>
            <person name="Stajich J.E."/>
            <person name="Tripathy S."/>
            <person name="Wawra S."/>
            <person name="van West P."/>
            <person name="Whitty B.R."/>
            <person name="Coutinho P.M."/>
            <person name="Henrissat B."/>
            <person name="Martin F."/>
            <person name="Thomas P.D."/>
            <person name="Tyler B.M."/>
            <person name="De Vries R.P."/>
            <person name="Kamoun S."/>
            <person name="Yandell M."/>
            <person name="Tisserat N."/>
            <person name="Buell C.R."/>
        </authorList>
    </citation>
    <scope>NUCLEOTIDE SEQUENCE</scope>
    <source>
        <strain evidence="11">DAOM:BR144</strain>
    </source>
</reference>
<evidence type="ECO:0000256" key="4">
    <source>
        <dbReference type="ARBA" id="ARBA00023002"/>
    </source>
</evidence>
<dbReference type="OMA" id="GVHFTRM"/>
<evidence type="ECO:0000256" key="3">
    <source>
        <dbReference type="ARBA" id="ARBA00022827"/>
    </source>
</evidence>
<evidence type="ECO:0000256" key="8">
    <source>
        <dbReference type="ARBA" id="ARBA00041137"/>
    </source>
</evidence>
<dbReference type="Gene3D" id="3.30.9.10">
    <property type="entry name" value="D-Amino Acid Oxidase, subunit A, domain 2"/>
    <property type="match status" value="1"/>
</dbReference>
<dbReference type="HOGENOM" id="CLU_024775_1_1_1"/>
<keyword evidence="2" id="KW-0285">Flavoprotein</keyword>
<dbReference type="InterPro" id="IPR036188">
    <property type="entry name" value="FAD/NAD-bd_sf"/>
</dbReference>
<accession>K3WP38</accession>
<dbReference type="InParanoid" id="K3WP38"/>
<evidence type="ECO:0000256" key="6">
    <source>
        <dbReference type="ARBA" id="ARBA00037941"/>
    </source>
</evidence>
<comment type="similarity">
    <text evidence="6">Belongs to the L2HGDH family.</text>
</comment>
<evidence type="ECO:0000259" key="9">
    <source>
        <dbReference type="Pfam" id="PF01266"/>
    </source>
</evidence>
<comment type="catalytic activity">
    <reaction evidence="5">
        <text>(S)-2-hydroxyglutarate + A = 2-oxoglutarate + AH2</text>
        <dbReference type="Rhea" id="RHEA:21252"/>
        <dbReference type="ChEBI" id="CHEBI:13193"/>
        <dbReference type="ChEBI" id="CHEBI:16782"/>
        <dbReference type="ChEBI" id="CHEBI:16810"/>
        <dbReference type="ChEBI" id="CHEBI:17499"/>
        <dbReference type="EC" id="1.1.99.2"/>
    </reaction>
</comment>
<proteinExistence type="inferred from homology"/>
<keyword evidence="4" id="KW-0560">Oxidoreductase</keyword>
<dbReference type="InterPro" id="IPR006076">
    <property type="entry name" value="FAD-dep_OxRdtase"/>
</dbReference>
<dbReference type="Proteomes" id="UP000019132">
    <property type="component" value="Unassembled WGS sequence"/>
</dbReference>
<comment type="cofactor">
    <cofactor evidence="1">
        <name>FAD</name>
        <dbReference type="ChEBI" id="CHEBI:57692"/>
    </cofactor>
</comment>
<dbReference type="SUPFAM" id="SSF51905">
    <property type="entry name" value="FAD/NAD(P)-binding domain"/>
    <property type="match status" value="1"/>
</dbReference>
<dbReference type="eggNOG" id="KOG2665">
    <property type="taxonomic scope" value="Eukaryota"/>
</dbReference>
<dbReference type="EC" id="1.1.99.2" evidence="7"/>
<protein>
    <recommendedName>
        <fullName evidence="8">L-2-hydroxyglutarate dehydrogenase, mitochondrial</fullName>
        <ecNumber evidence="7">1.1.99.2</ecNumber>
    </recommendedName>
</protein>
<dbReference type="STRING" id="431595.K3WP38"/>
<reference evidence="11" key="2">
    <citation type="submission" date="2010-04" db="EMBL/GenBank/DDBJ databases">
        <authorList>
            <person name="Buell R."/>
            <person name="Hamilton J."/>
            <person name="Hostetler J."/>
        </authorList>
    </citation>
    <scope>NUCLEOTIDE SEQUENCE [LARGE SCALE GENOMIC DNA]</scope>
    <source>
        <strain evidence="11">DAOM:BR144</strain>
    </source>
</reference>
<dbReference type="PANTHER" id="PTHR43104:SF4">
    <property type="entry name" value="L-2-HYDROXYGLUTARATE DEHYDROGENASE, MITOCHONDRIAL"/>
    <property type="match status" value="1"/>
</dbReference>
<dbReference type="GO" id="GO:0047545">
    <property type="term" value="F:(S)-2-hydroxyglutarate dehydrogenase activity"/>
    <property type="evidence" value="ECO:0007669"/>
    <property type="project" value="UniProtKB-EC"/>
</dbReference>
<sequence>MATPKTLVVAGGGVVGLSVARAAARAGLQVLLLESNARVGMETSARNSEVVHAGIYYAKDSWKARLCVRGREQLYAFCDQYSVPYKKCGKLIVASASEHQHEQLRSIAKRGLANGVTDLRWLSKDQAREIEPHVECQEALYSPSTGIIDSHSLMLALQGDAEAHGAVVAVSTTVRGGVYNEKDKTFVIRASQGEADSGEEHEVGLPTVPKLFAKGTYFKLRESVRPFRGLVYPIPEVGGLGVHSTVDMEGNVRFGPDVEWVNEINYVPNPSKANEFAERIRSYWPQVSADQLIADYCGIRPKINLNGSVYEDFFLMDASRHGMPGLVHLCGFESPGLTSSLAIANTVLEMLQTGR</sequence>
<dbReference type="VEuPathDB" id="FungiDB:PYU1_G006717"/>
<evidence type="ECO:0000313" key="10">
    <source>
        <dbReference type="EnsemblProtists" id="PYU1_T006730"/>
    </source>
</evidence>
<name>K3WP38_GLOUD</name>
<dbReference type="PANTHER" id="PTHR43104">
    <property type="entry name" value="L-2-HYDROXYGLUTARATE DEHYDROGENASE, MITOCHONDRIAL"/>
    <property type="match status" value="1"/>
</dbReference>
<evidence type="ECO:0000256" key="5">
    <source>
        <dbReference type="ARBA" id="ARBA00036066"/>
    </source>
</evidence>
<dbReference type="Pfam" id="PF01266">
    <property type="entry name" value="DAO"/>
    <property type="match status" value="1"/>
</dbReference>
<keyword evidence="11" id="KW-1185">Reference proteome</keyword>
<evidence type="ECO:0000256" key="1">
    <source>
        <dbReference type="ARBA" id="ARBA00001974"/>
    </source>
</evidence>
<organism evidence="10 11">
    <name type="scientific">Globisporangium ultimum (strain ATCC 200006 / CBS 805.95 / DAOM BR144)</name>
    <name type="common">Pythium ultimum</name>
    <dbReference type="NCBI Taxonomy" id="431595"/>
    <lineage>
        <taxon>Eukaryota</taxon>
        <taxon>Sar</taxon>
        <taxon>Stramenopiles</taxon>
        <taxon>Oomycota</taxon>
        <taxon>Peronosporomycetes</taxon>
        <taxon>Pythiales</taxon>
        <taxon>Pythiaceae</taxon>
        <taxon>Globisporangium</taxon>
    </lineage>
</organism>
<feature type="domain" description="FAD dependent oxidoreductase" evidence="9">
    <location>
        <begin position="7"/>
        <end position="347"/>
    </location>
</feature>
<reference evidence="10" key="3">
    <citation type="submission" date="2015-02" db="UniProtKB">
        <authorList>
            <consortium name="EnsemblProtists"/>
        </authorList>
    </citation>
    <scope>IDENTIFICATION</scope>
    <source>
        <strain evidence="10">DAOM BR144</strain>
    </source>
</reference>
<evidence type="ECO:0000256" key="2">
    <source>
        <dbReference type="ARBA" id="ARBA00022630"/>
    </source>
</evidence>
<dbReference type="AlphaFoldDB" id="K3WP38"/>